<feature type="chain" id="PRO_5034927578" description="Immunoglobulin domain-containing protein" evidence="1">
    <location>
        <begin position="22"/>
        <end position="235"/>
    </location>
</feature>
<feature type="domain" description="Immunoglobulin" evidence="2">
    <location>
        <begin position="23"/>
        <end position="123"/>
    </location>
</feature>
<evidence type="ECO:0000256" key="1">
    <source>
        <dbReference type="SAM" id="SignalP"/>
    </source>
</evidence>
<evidence type="ECO:0000313" key="4">
    <source>
        <dbReference type="Proteomes" id="UP000694427"/>
    </source>
</evidence>
<dbReference type="InterPro" id="IPR003599">
    <property type="entry name" value="Ig_sub"/>
</dbReference>
<evidence type="ECO:0000259" key="2">
    <source>
        <dbReference type="SMART" id="SM00409"/>
    </source>
</evidence>
<dbReference type="Gene3D" id="2.60.40.10">
    <property type="entry name" value="Immunoglobulins"/>
    <property type="match status" value="2"/>
</dbReference>
<reference evidence="3" key="1">
    <citation type="submission" date="2025-08" db="UniProtKB">
        <authorList>
            <consortium name="Ensembl"/>
        </authorList>
    </citation>
    <scope>IDENTIFICATION</scope>
</reference>
<dbReference type="Proteomes" id="UP000694427">
    <property type="component" value="Unplaced"/>
</dbReference>
<keyword evidence="4" id="KW-1185">Reference proteome</keyword>
<dbReference type="AlphaFoldDB" id="A0A8C1MLS3"/>
<dbReference type="InterPro" id="IPR036179">
    <property type="entry name" value="Ig-like_dom_sf"/>
</dbReference>
<name>A0A8C1MLS3_CYPCA</name>
<accession>A0A8C1MLS3</accession>
<reference evidence="3" key="2">
    <citation type="submission" date="2025-09" db="UniProtKB">
        <authorList>
            <consortium name="Ensembl"/>
        </authorList>
    </citation>
    <scope>IDENTIFICATION</scope>
</reference>
<feature type="signal peptide" evidence="1">
    <location>
        <begin position="1"/>
        <end position="21"/>
    </location>
</feature>
<dbReference type="Ensembl" id="ENSCCRT00010085017.1">
    <property type="protein sequence ID" value="ENSCCRP00010076669.1"/>
    <property type="gene ID" value="ENSCCRG00010033467.1"/>
</dbReference>
<organism evidence="3 4">
    <name type="scientific">Cyprinus carpio</name>
    <name type="common">Common carp</name>
    <dbReference type="NCBI Taxonomy" id="7962"/>
    <lineage>
        <taxon>Eukaryota</taxon>
        <taxon>Metazoa</taxon>
        <taxon>Chordata</taxon>
        <taxon>Craniata</taxon>
        <taxon>Vertebrata</taxon>
        <taxon>Euteleostomi</taxon>
        <taxon>Actinopterygii</taxon>
        <taxon>Neopterygii</taxon>
        <taxon>Teleostei</taxon>
        <taxon>Ostariophysi</taxon>
        <taxon>Cypriniformes</taxon>
        <taxon>Cyprinidae</taxon>
        <taxon>Cyprininae</taxon>
        <taxon>Cyprinus</taxon>
    </lineage>
</organism>
<dbReference type="SUPFAM" id="SSF48726">
    <property type="entry name" value="Immunoglobulin"/>
    <property type="match status" value="2"/>
</dbReference>
<sequence>MKHVSNLLSLLMYFLVYGASGAEVSVFVTEGDSVTLHNDFETNPYWIRWDFHDIIIAQILRDRRYICIDDQCNGRFRDRLQLDHQTGSLTITNTRITDSGYYQLRTAGSRKGNSNRIFTVVVRGFSGVGTDDVSVEEGDSVTLQTDVEMNKQDRIRWYFNETIITEITGDLSFICTDVQCNEGTERFRDRLKLDNQTGSLTIMNTRTTDSGLYDWLIKSNSRISARIFFVYVNGK</sequence>
<keyword evidence="1" id="KW-0732">Signal</keyword>
<dbReference type="SMART" id="SM00409">
    <property type="entry name" value="IG"/>
    <property type="match status" value="2"/>
</dbReference>
<evidence type="ECO:0000313" key="3">
    <source>
        <dbReference type="Ensembl" id="ENSCCRP00010076669.1"/>
    </source>
</evidence>
<dbReference type="InterPro" id="IPR013783">
    <property type="entry name" value="Ig-like_fold"/>
</dbReference>
<proteinExistence type="predicted"/>
<protein>
    <recommendedName>
        <fullName evidence="2">Immunoglobulin domain-containing protein</fullName>
    </recommendedName>
</protein>
<feature type="domain" description="Immunoglobulin" evidence="2">
    <location>
        <begin position="130"/>
        <end position="233"/>
    </location>
</feature>
<dbReference type="Pfam" id="PF07686">
    <property type="entry name" value="V-set"/>
    <property type="match status" value="1"/>
</dbReference>
<dbReference type="PANTHER" id="PTHR21063:SF4">
    <property type="entry name" value="CD48 ANTIGEN-RELATED"/>
    <property type="match status" value="1"/>
</dbReference>
<dbReference type="PANTHER" id="PTHR21063">
    <property type="entry name" value="LFA-3"/>
    <property type="match status" value="1"/>
</dbReference>
<dbReference type="InterPro" id="IPR013106">
    <property type="entry name" value="Ig_V-set"/>
</dbReference>